<sequence>MCFLTRVGALYPNMFSGFLEYSLAGQALRRWIWALDAKQMNDFPLSKHSGLYDIPDDVNLVRLLG</sequence>
<dbReference type="EMBL" id="AHPL01000003">
    <property type="protein sequence ID" value="KEC55974.1"/>
    <property type="molecule type" value="Genomic_DNA"/>
</dbReference>
<evidence type="ECO:0000313" key="1">
    <source>
        <dbReference type="EMBL" id="KEC55974.1"/>
    </source>
</evidence>
<dbReference type="Proteomes" id="UP000027015">
    <property type="component" value="Unassembled WGS sequence"/>
</dbReference>
<dbReference type="InterPro" id="IPR029028">
    <property type="entry name" value="Alpha/beta_knot_MTases"/>
</dbReference>
<reference evidence="1 2" key="1">
    <citation type="submission" date="2012-04" db="EMBL/GenBank/DDBJ databases">
        <title>The Genome Sequence of Bartonella koehlerae C-29.</title>
        <authorList>
            <consortium name="The Broad Institute Genome Sequencing Platform"/>
            <consortium name="The Broad Institute Genome Sequencing Center for Infectious Disease"/>
            <person name="Feldgarden M."/>
            <person name="Kirby J."/>
            <person name="Kosoy M."/>
            <person name="Birtles R."/>
            <person name="Probert W.S."/>
            <person name="Chiaraviglio L."/>
            <person name="Walker B."/>
            <person name="Young S.K."/>
            <person name="Zeng Q."/>
            <person name="Gargeya S."/>
            <person name="Fitzgerald M."/>
            <person name="Haas B."/>
            <person name="Abouelleil A."/>
            <person name="Alvarado L."/>
            <person name="Arachchi H.M."/>
            <person name="Berlin A.M."/>
            <person name="Chapman S.B."/>
            <person name="Goldberg J."/>
            <person name="Griggs A."/>
            <person name="Gujja S."/>
            <person name="Hansen M."/>
            <person name="Howarth C."/>
            <person name="Imamovic A."/>
            <person name="Larimer J."/>
            <person name="McCowen C."/>
            <person name="Montmayeur A."/>
            <person name="Murphy C."/>
            <person name="Neiman D."/>
            <person name="Pearson M."/>
            <person name="Priest M."/>
            <person name="Roberts A."/>
            <person name="Saif S."/>
            <person name="Shea T."/>
            <person name="Sisk P."/>
            <person name="Sykes S."/>
            <person name="Wortman J."/>
            <person name="Nusbaum C."/>
            <person name="Birren B."/>
        </authorList>
    </citation>
    <scope>NUCLEOTIDE SEQUENCE [LARGE SCALE GENOMIC DNA]</scope>
    <source>
        <strain evidence="1 2">C-29</strain>
    </source>
</reference>
<dbReference type="STRING" id="1134510.O9A_00199"/>
<protein>
    <submittedName>
        <fullName evidence="1">Uncharacterized protein</fullName>
    </submittedName>
</protein>
<dbReference type="PATRIC" id="fig|1134510.3.peg.259"/>
<name>A0A067W852_9HYPH</name>
<evidence type="ECO:0000313" key="2">
    <source>
        <dbReference type="Proteomes" id="UP000027015"/>
    </source>
</evidence>
<dbReference type="RefSeq" id="WP_034457903.1">
    <property type="nucleotide sequence ID" value="NZ_KL407334.1"/>
</dbReference>
<dbReference type="SUPFAM" id="SSF75217">
    <property type="entry name" value="alpha/beta knot"/>
    <property type="match status" value="1"/>
</dbReference>
<keyword evidence="2" id="KW-1185">Reference proteome</keyword>
<dbReference type="eggNOG" id="COG0336">
    <property type="taxonomic scope" value="Bacteria"/>
</dbReference>
<proteinExistence type="predicted"/>
<accession>A0A067W852</accession>
<comment type="caution">
    <text evidence="1">The sequence shown here is derived from an EMBL/GenBank/DDBJ whole genome shotgun (WGS) entry which is preliminary data.</text>
</comment>
<gene>
    <name evidence="1" type="ORF">O9A_00199</name>
</gene>
<dbReference type="HOGENOM" id="CLU_2840937_0_0_5"/>
<dbReference type="AlphaFoldDB" id="A0A067W852"/>
<dbReference type="OrthoDB" id="9807416at2"/>
<organism evidence="1 2">
    <name type="scientific">Bartonella koehlerae C-29</name>
    <dbReference type="NCBI Taxonomy" id="1134510"/>
    <lineage>
        <taxon>Bacteria</taxon>
        <taxon>Pseudomonadati</taxon>
        <taxon>Pseudomonadota</taxon>
        <taxon>Alphaproteobacteria</taxon>
        <taxon>Hyphomicrobiales</taxon>
        <taxon>Bartonellaceae</taxon>
        <taxon>Bartonella</taxon>
    </lineage>
</organism>